<organism evidence="1 2">
    <name type="scientific">Phocaeicola plebeius (strain DSM 17135 / JCM 12973 / CCUG 54634 / M2)</name>
    <name type="common">Bacteroides plebeius</name>
    <dbReference type="NCBI Taxonomy" id="484018"/>
    <lineage>
        <taxon>Bacteria</taxon>
        <taxon>Pseudomonadati</taxon>
        <taxon>Bacteroidota</taxon>
        <taxon>Bacteroidia</taxon>
        <taxon>Bacteroidales</taxon>
        <taxon>Bacteroidaceae</taxon>
        <taxon>Phocaeicola</taxon>
    </lineage>
</organism>
<dbReference type="Proteomes" id="UP000003452">
    <property type="component" value="Unassembled WGS sequence"/>
</dbReference>
<dbReference type="RefSeq" id="WP_007561526.1">
    <property type="nucleotide sequence ID" value="NZ_DS990130.1"/>
</dbReference>
<protein>
    <recommendedName>
        <fullName evidence="3">Outer membrane protein beta-barrel domain-containing protein</fullName>
    </recommendedName>
</protein>
<evidence type="ECO:0000313" key="2">
    <source>
        <dbReference type="Proteomes" id="UP000003452"/>
    </source>
</evidence>
<gene>
    <name evidence="1" type="ORF">BACPLE_02005</name>
</gene>
<dbReference type="AlphaFoldDB" id="B5CZ48"/>
<evidence type="ECO:0000313" key="1">
    <source>
        <dbReference type="EMBL" id="EDY95729.1"/>
    </source>
</evidence>
<dbReference type="GeneID" id="43185007"/>
<reference evidence="1 2" key="2">
    <citation type="submission" date="2008-08" db="EMBL/GenBank/DDBJ databases">
        <authorList>
            <person name="Fulton L."/>
            <person name="Clifton S."/>
            <person name="Fulton B."/>
            <person name="Xu J."/>
            <person name="Minx P."/>
            <person name="Pepin K.H."/>
            <person name="Johnson M."/>
            <person name="Thiruvilangam P."/>
            <person name="Bhonagiri V."/>
            <person name="Nash W.E."/>
            <person name="Mardis E.R."/>
            <person name="Wilson R.K."/>
        </authorList>
    </citation>
    <scope>NUCLEOTIDE SEQUENCE [LARGE SCALE GENOMIC DNA]</scope>
    <source>
        <strain evidence="2">DSM 17135 / JCM 12973 / M2</strain>
    </source>
</reference>
<dbReference type="OrthoDB" id="1092151at2"/>
<sequence length="226" mass="25717">MRGVFVIILLICSLSVYGQTEKRPLWKIQLEGALDNYSRWEVEPSVTFQPFKYAGIGVSFLFSKSLDDIHLNGVSADKKFRFELNDEKVLSTHLACRIAPQFYTPSWILGHDREYALYLTFSPGITCSFPPTKHITLAYFPNSTGVWTPHHYEEITTSRAEPLSFQLKTSVSLEIEESLIISLGYTLSNLDPYSGLRETVFDGNMLNLGKKCPFFHSLSIGIGWRF</sequence>
<evidence type="ECO:0008006" key="3">
    <source>
        <dbReference type="Google" id="ProtNLM"/>
    </source>
</evidence>
<dbReference type="HOGENOM" id="CLU_107135_0_0_10"/>
<dbReference type="EMBL" id="ABQC02000019">
    <property type="protein sequence ID" value="EDY95729.1"/>
    <property type="molecule type" value="Genomic_DNA"/>
</dbReference>
<name>B5CZ48_PHOPM</name>
<proteinExistence type="predicted"/>
<accession>B5CZ48</accession>
<dbReference type="eggNOG" id="ENOG50339Y5">
    <property type="taxonomic scope" value="Bacteria"/>
</dbReference>
<comment type="caution">
    <text evidence="1">The sequence shown here is derived from an EMBL/GenBank/DDBJ whole genome shotgun (WGS) entry which is preliminary data.</text>
</comment>
<reference evidence="1 2" key="1">
    <citation type="submission" date="2008-08" db="EMBL/GenBank/DDBJ databases">
        <title>Draft genome sequence of Bacteroides plebeius (DSM 17135).</title>
        <authorList>
            <person name="Sudarsanam P."/>
            <person name="Ley R."/>
            <person name="Guruge J."/>
            <person name="Turnbaugh P.J."/>
            <person name="Mahowald M."/>
            <person name="Liep D."/>
            <person name="Gordon J."/>
        </authorList>
    </citation>
    <scope>NUCLEOTIDE SEQUENCE [LARGE SCALE GENOMIC DNA]</scope>
    <source>
        <strain evidence="2">DSM 17135 / JCM 12973 / M2</strain>
    </source>
</reference>